<dbReference type="EMBL" id="CM015724">
    <property type="protein sequence ID" value="KAF3698066.1"/>
    <property type="molecule type" value="Genomic_DNA"/>
</dbReference>
<feature type="region of interest" description="Disordered" evidence="1">
    <location>
        <begin position="757"/>
        <end position="785"/>
    </location>
</feature>
<dbReference type="Gene3D" id="1.20.58.2220">
    <property type="entry name" value="Formin, FH2 domain"/>
    <property type="match status" value="1"/>
</dbReference>
<accession>A0A6G1Q7C3</accession>
<feature type="compositionally biased region" description="Low complexity" evidence="1">
    <location>
        <begin position="1210"/>
        <end position="1224"/>
    </location>
</feature>
<feature type="compositionally biased region" description="Basic and acidic residues" evidence="1">
    <location>
        <begin position="1069"/>
        <end position="1078"/>
    </location>
</feature>
<dbReference type="PANTHER" id="PTHR46345">
    <property type="entry name" value="INVERTED FORMIN-2"/>
    <property type="match status" value="1"/>
</dbReference>
<sequence>MHVMGSVSPASERGGDSPQEESIAALVPTSPPSPPASRFSDFKVDQIKPPPPPPPPPPLPVPPPPPGLEDPSPGGDMKKKRVRSFYWKIIPEEQVRGRSNLWTQGRVRQQYQIDIQTIEELFGQNDRQPKVALARGGMNRSSFREAKEQVSILDSKRAMNIAIFLKQFKRSNQTIVDDICQGNSEPYGAEPLRELLKLLPDTEELKKLKAYQGDVSKLSLADSFVYLLIQLPSFSVRIESMLLKEEFSGVCEAMNRDITTLRSATKELMSCEELHAVLHLVLQAGNILNAGGYAGNAVGFKLSSLLSLADTKANKPGMNLLHFVALEAQKKDEKLLEFPLKLTHVPAAARISIETLDTELQWITTRTHSVEENIQRDTELLQQLDSFLQSATSSLCSLRGSRQQLKKDGSILIDFFCEDRETFRLDECFNIFHTFCSRFTKAVQENIERETKEAALRRRLQELEEQKRHSWAGGEEVGGVFRLRCSSETDMSRHNEAGLLMELLTLKSSPRSGVRRSRKSPSSSPSFSAERELSMLLETASPDHKFTQQRRGVEEARTALTLPSPESGLKSPRYSSEILAQTPDFSKNQQLQVGDVAQQTRSSPPKNAWSLKSRNSYNTATTYLSYDATQMPADVSKEVTLKPTSDLNQQFDHNNNDGKDQINLGHHTQSDLSWEPTRINKADPDLSGRIISSDDGFKQNTKATRNMSVVLETCTLVPELKVFGKSTTLSDCNEVLHGCQQDDIVITDLGEVSMDESCTQKVQNNPQIQKTEKSDNCSSLPQREEDVGQEEKVVVWCVTGVCETAGELTDAGDTHTQTQNDQGQTDNQGGNRLASSAPASRAPLEFQPANEKPVPVPISSQPVPVSRCDLPLQGSSPRFSQAECASALKAPALNTGPSKEGKEEASSQKEQAKGSNNEKRDVEKLQEQSTDDKVHTASCHPTNSNTATANSSSEESELASLSKPSANNFPTSKTLTEIKSTTPNANSSTSKRKLVRTLTNSENQVMRRVVPISRTGRGPLSLFKRAATIGGSSSNSTPTSLTSSSRNSGSLQRERPSTAPSSRRSSINKKLDPKELKNQRVSGTQASGQDQNQDLHRRLSVRKTLPKPKPQQEEKMCRSTLRALSLAGERVGVVSGGSVSAPATPLHKASTHSSSPLPGFARSTASSSFRWTHTLVTPPGTPRSSHPSFDVSPKSKTATSSSVPLTGPASHLTRTSSLRVSTTRRSSDGLNSVDSTGLNRSQSIRAQPHSPLTMPAKAHQRKDSGSFSDKSTHSRDSSKTTRPNWR</sequence>
<feature type="compositionally biased region" description="Low complexity" evidence="1">
    <location>
        <begin position="814"/>
        <end position="841"/>
    </location>
</feature>
<dbReference type="InterPro" id="IPR042201">
    <property type="entry name" value="FH2_Formin_sf"/>
</dbReference>
<feature type="region of interest" description="Disordered" evidence="1">
    <location>
        <begin position="1137"/>
        <end position="1286"/>
    </location>
</feature>
<feature type="compositionally biased region" description="Low complexity" evidence="1">
    <location>
        <begin position="942"/>
        <end position="962"/>
    </location>
</feature>
<dbReference type="PANTHER" id="PTHR46345:SF11">
    <property type="entry name" value="FORMIN-J-LIKE"/>
    <property type="match status" value="1"/>
</dbReference>
<feature type="region of interest" description="Disordered" evidence="1">
    <location>
        <begin position="1028"/>
        <end position="1116"/>
    </location>
</feature>
<dbReference type="PROSITE" id="PS51444">
    <property type="entry name" value="FH2"/>
    <property type="match status" value="1"/>
</dbReference>
<feature type="compositionally biased region" description="Polar residues" evidence="1">
    <location>
        <begin position="1228"/>
        <end position="1245"/>
    </location>
</feature>
<dbReference type="Proteomes" id="UP000503349">
    <property type="component" value="Chromosome 13"/>
</dbReference>
<feature type="compositionally biased region" description="Polar residues" evidence="1">
    <location>
        <begin position="1194"/>
        <end position="1204"/>
    </location>
</feature>
<feature type="domain" description="FH2" evidence="2">
    <location>
        <begin position="71"/>
        <end position="465"/>
    </location>
</feature>
<dbReference type="Pfam" id="PF02181">
    <property type="entry name" value="FH2"/>
    <property type="match status" value="1"/>
</dbReference>
<dbReference type="SMART" id="SM00498">
    <property type="entry name" value="FH2"/>
    <property type="match status" value="1"/>
</dbReference>
<feature type="compositionally biased region" description="Basic and acidic residues" evidence="1">
    <location>
        <begin position="899"/>
        <end position="935"/>
    </location>
</feature>
<evidence type="ECO:0000313" key="4">
    <source>
        <dbReference type="Proteomes" id="UP000503349"/>
    </source>
</evidence>
<protein>
    <submittedName>
        <fullName evidence="3">FH2 domain-containing protein 1</fullName>
    </submittedName>
</protein>
<feature type="region of interest" description="Disordered" evidence="1">
    <location>
        <begin position="808"/>
        <end position="841"/>
    </location>
</feature>
<feature type="compositionally biased region" description="Low complexity" evidence="1">
    <location>
        <begin position="1030"/>
        <end position="1065"/>
    </location>
</feature>
<dbReference type="SUPFAM" id="SSF101447">
    <property type="entry name" value="Formin homology 2 domain (FH2 domain)"/>
    <property type="match status" value="1"/>
</dbReference>
<evidence type="ECO:0000313" key="3">
    <source>
        <dbReference type="EMBL" id="KAF3698066.1"/>
    </source>
</evidence>
<feature type="compositionally biased region" description="Polar residues" evidence="1">
    <location>
        <begin position="757"/>
        <end position="769"/>
    </location>
</feature>
<organism evidence="3 4">
    <name type="scientific">Channa argus</name>
    <name type="common">Northern snakehead</name>
    <name type="synonym">Ophicephalus argus</name>
    <dbReference type="NCBI Taxonomy" id="215402"/>
    <lineage>
        <taxon>Eukaryota</taxon>
        <taxon>Metazoa</taxon>
        <taxon>Chordata</taxon>
        <taxon>Craniata</taxon>
        <taxon>Vertebrata</taxon>
        <taxon>Euteleostomi</taxon>
        <taxon>Actinopterygii</taxon>
        <taxon>Neopterygii</taxon>
        <taxon>Teleostei</taxon>
        <taxon>Neoteleostei</taxon>
        <taxon>Acanthomorphata</taxon>
        <taxon>Anabantaria</taxon>
        <taxon>Anabantiformes</taxon>
        <taxon>Channoidei</taxon>
        <taxon>Channidae</taxon>
        <taxon>Channa</taxon>
    </lineage>
</organism>
<feature type="region of interest" description="Disordered" evidence="1">
    <location>
        <begin position="890"/>
        <end position="1013"/>
    </location>
</feature>
<feature type="compositionally biased region" description="Polar residues" evidence="1">
    <location>
        <begin position="1163"/>
        <end position="1175"/>
    </location>
</feature>
<evidence type="ECO:0000259" key="2">
    <source>
        <dbReference type="PROSITE" id="PS51444"/>
    </source>
</evidence>
<feature type="region of interest" description="Disordered" evidence="1">
    <location>
        <begin position="510"/>
        <end position="573"/>
    </location>
</feature>
<feature type="compositionally biased region" description="Basic and acidic residues" evidence="1">
    <location>
        <begin position="1270"/>
        <end position="1279"/>
    </location>
</feature>
<feature type="compositionally biased region" description="Polar residues" evidence="1">
    <location>
        <begin position="1079"/>
        <end position="1092"/>
    </location>
</feature>
<name>A0A6G1Q7C3_CHAAH</name>
<keyword evidence="4" id="KW-1185">Reference proteome</keyword>
<feature type="region of interest" description="Disordered" evidence="1">
    <location>
        <begin position="1"/>
        <end position="78"/>
    </location>
</feature>
<feature type="compositionally biased region" description="Polar residues" evidence="1">
    <location>
        <begin position="963"/>
        <end position="989"/>
    </location>
</feature>
<dbReference type="InterPro" id="IPR015425">
    <property type="entry name" value="FH2_Formin"/>
</dbReference>
<reference evidence="3 4" key="1">
    <citation type="submission" date="2019-02" db="EMBL/GenBank/DDBJ databases">
        <title>Opniocepnalus argus genome.</title>
        <authorList>
            <person name="Zhou C."/>
            <person name="Xiao S."/>
        </authorList>
    </citation>
    <scope>NUCLEOTIDE SEQUENCE [LARGE SCALE GENOMIC DNA]</scope>
    <source>
        <strain evidence="3">OARG1902GOOAL</strain>
        <tissue evidence="3">Muscle</tissue>
    </source>
</reference>
<evidence type="ECO:0000256" key="1">
    <source>
        <dbReference type="SAM" id="MobiDB-lite"/>
    </source>
</evidence>
<feature type="compositionally biased region" description="Basic and acidic residues" evidence="1">
    <location>
        <begin position="541"/>
        <end position="557"/>
    </location>
</feature>
<proteinExistence type="predicted"/>
<feature type="compositionally biased region" description="Pro residues" evidence="1">
    <location>
        <begin position="48"/>
        <end position="68"/>
    </location>
</feature>
<reference evidence="4" key="2">
    <citation type="submission" date="2019-02" db="EMBL/GenBank/DDBJ databases">
        <title>Opniocepnalus argus Var Kimnra genome.</title>
        <authorList>
            <person name="Zhou C."/>
            <person name="Xiao S."/>
        </authorList>
    </citation>
    <scope>NUCLEOTIDE SEQUENCE [LARGE SCALE GENOMIC DNA]</scope>
</reference>
<gene>
    <name evidence="3" type="ORF">EXN66_Car013747</name>
</gene>